<evidence type="ECO:0000256" key="3">
    <source>
        <dbReference type="ARBA" id="ARBA00022448"/>
    </source>
</evidence>
<evidence type="ECO:0000256" key="6">
    <source>
        <dbReference type="ARBA" id="ARBA00022729"/>
    </source>
</evidence>
<evidence type="ECO:0000256" key="4">
    <source>
        <dbReference type="ARBA" id="ARBA00022452"/>
    </source>
</evidence>
<keyword evidence="9 16" id="KW-0675">Receptor</keyword>
<feature type="signal peptide" evidence="13">
    <location>
        <begin position="1"/>
        <end position="20"/>
    </location>
</feature>
<feature type="chain" id="PRO_5041000898" evidence="13">
    <location>
        <begin position="21"/>
        <end position="666"/>
    </location>
</feature>
<keyword evidence="17" id="KW-1185">Reference proteome</keyword>
<sequence>MKYTLLTSLFLSLVSRPVLAEESALEHLMSMSLEELSLLQIEMQTASKYSQQLTDIPSSVYVLESDRIQRSGATTIAQALALVPGLNVSMFSQTEPMVSSRGFHDGLYNKMLVMIDGRSLFSPVYGGVYWSDVDYILPDIDRIEVLRGPGGAMWGGNAVNGVINIITKSTQDTLGTFVKGSFADNGDYITSVRHGLQLNESVTGRAFYKRRDEKRDFSSDARHWLRESAGVVLENEEQWTLRFGGEQSKYYRTFYQVQYENGQSKGLTSSEGDVASHSAYVQLNTEHELSESVHANSMIALETNKDEALDAPGTYTTFDIEANFVQDLEPTQIVSYGFAYRYVAIDFGSEISDVDFNNIDYFIRAFSGDSTRDSIASAYIQSDKFWTESFKTVFGIKGEYFEHTSAFELSPQARALYQVSDNQSFWAGIGRSATAPSYIETNSYYFNNYPQGDAYWISGYYPQPDMSPEIVTTYELGYRYLSAGLELDATVFYSQHDNVRGQDFIGYHPDYYQVDVNVTTDDYSLDSHGLELAAQWPVRDWFKVFGTYTYFSAQGEWDGGQYSTGESKNLYTVEHQHLATVQGLFDINPQWQFDFLVRAQEIEYAQQYEQVPNFIAVDLRLAWQKHSHAPLFEAIVKNLGEKEGYTQDWMRYTQEQLAYLRVSYEF</sequence>
<keyword evidence="5 11" id="KW-0812">Transmembrane</keyword>
<evidence type="ECO:0000256" key="7">
    <source>
        <dbReference type="ARBA" id="ARBA00023077"/>
    </source>
</evidence>
<comment type="subcellular location">
    <subcellularLocation>
        <location evidence="1 11">Cell outer membrane</location>
        <topology evidence="1 11">Multi-pass membrane protein</topology>
    </subcellularLocation>
</comment>
<reference evidence="16" key="1">
    <citation type="submission" date="2022-02" db="EMBL/GenBank/DDBJ databases">
        <title>Vibrio sp. nov., a new bacterium isolated from Bohai sea, China.</title>
        <authorList>
            <person name="Yuan Y."/>
        </authorList>
    </citation>
    <scope>NUCLEOTIDE SEQUENCE</scope>
    <source>
        <strain evidence="16">DBSS07</strain>
    </source>
</reference>
<evidence type="ECO:0000256" key="5">
    <source>
        <dbReference type="ARBA" id="ARBA00022692"/>
    </source>
</evidence>
<dbReference type="Pfam" id="PF00593">
    <property type="entry name" value="TonB_dep_Rec_b-barrel"/>
    <property type="match status" value="1"/>
</dbReference>
<dbReference type="InterPro" id="IPR000531">
    <property type="entry name" value="Beta-barrel_TonB"/>
</dbReference>
<dbReference type="GO" id="GO:0015344">
    <property type="term" value="F:siderophore uptake transmembrane transporter activity"/>
    <property type="evidence" value="ECO:0007669"/>
    <property type="project" value="TreeGrafter"/>
</dbReference>
<dbReference type="InterPro" id="IPR036942">
    <property type="entry name" value="Beta-barrel_TonB_sf"/>
</dbReference>
<dbReference type="GO" id="GO:0009279">
    <property type="term" value="C:cell outer membrane"/>
    <property type="evidence" value="ECO:0007669"/>
    <property type="project" value="UniProtKB-SubCell"/>
</dbReference>
<dbReference type="RefSeq" id="WP_265688241.1">
    <property type="nucleotide sequence ID" value="NZ_JAKRRX010000082.1"/>
</dbReference>
<evidence type="ECO:0000256" key="10">
    <source>
        <dbReference type="ARBA" id="ARBA00023237"/>
    </source>
</evidence>
<organism evidence="16 17">
    <name type="scientific">Vibrio paucivorans</name>
    <dbReference type="NCBI Taxonomy" id="2829489"/>
    <lineage>
        <taxon>Bacteria</taxon>
        <taxon>Pseudomonadati</taxon>
        <taxon>Pseudomonadota</taxon>
        <taxon>Gammaproteobacteria</taxon>
        <taxon>Vibrionales</taxon>
        <taxon>Vibrionaceae</taxon>
        <taxon>Vibrio</taxon>
    </lineage>
</organism>
<dbReference type="PANTHER" id="PTHR30069:SF29">
    <property type="entry name" value="HEMOGLOBIN AND HEMOGLOBIN-HAPTOGLOBIN-BINDING PROTEIN 1-RELATED"/>
    <property type="match status" value="1"/>
</dbReference>
<name>A0A9X3CFT8_9VIBR</name>
<dbReference type="Gene3D" id="2.40.170.20">
    <property type="entry name" value="TonB-dependent receptor, beta-barrel domain"/>
    <property type="match status" value="1"/>
</dbReference>
<evidence type="ECO:0000259" key="15">
    <source>
        <dbReference type="Pfam" id="PF07715"/>
    </source>
</evidence>
<evidence type="ECO:0000313" key="16">
    <source>
        <dbReference type="EMBL" id="MCW8334936.1"/>
    </source>
</evidence>
<evidence type="ECO:0000256" key="11">
    <source>
        <dbReference type="PROSITE-ProRule" id="PRU01360"/>
    </source>
</evidence>
<dbReference type="Gene3D" id="2.170.130.10">
    <property type="entry name" value="TonB-dependent receptor, plug domain"/>
    <property type="match status" value="1"/>
</dbReference>
<keyword evidence="8 11" id="KW-0472">Membrane</keyword>
<evidence type="ECO:0000259" key="14">
    <source>
        <dbReference type="Pfam" id="PF00593"/>
    </source>
</evidence>
<comment type="caution">
    <text evidence="16">The sequence shown here is derived from an EMBL/GenBank/DDBJ whole genome shotgun (WGS) entry which is preliminary data.</text>
</comment>
<keyword evidence="6 13" id="KW-0732">Signal</keyword>
<evidence type="ECO:0000256" key="12">
    <source>
        <dbReference type="RuleBase" id="RU003357"/>
    </source>
</evidence>
<dbReference type="InterPro" id="IPR012910">
    <property type="entry name" value="Plug_dom"/>
</dbReference>
<evidence type="ECO:0000256" key="13">
    <source>
        <dbReference type="SAM" id="SignalP"/>
    </source>
</evidence>
<feature type="domain" description="TonB-dependent receptor-like beta-barrel" evidence="14">
    <location>
        <begin position="185"/>
        <end position="624"/>
    </location>
</feature>
<dbReference type="Pfam" id="PF07715">
    <property type="entry name" value="Plug"/>
    <property type="match status" value="1"/>
</dbReference>
<dbReference type="Proteomes" id="UP001155586">
    <property type="component" value="Unassembled WGS sequence"/>
</dbReference>
<evidence type="ECO:0000313" key="17">
    <source>
        <dbReference type="Proteomes" id="UP001155586"/>
    </source>
</evidence>
<evidence type="ECO:0000256" key="1">
    <source>
        <dbReference type="ARBA" id="ARBA00004571"/>
    </source>
</evidence>
<dbReference type="SUPFAM" id="SSF56935">
    <property type="entry name" value="Porins"/>
    <property type="match status" value="1"/>
</dbReference>
<dbReference type="AlphaFoldDB" id="A0A9X3CFT8"/>
<proteinExistence type="inferred from homology"/>
<keyword evidence="10 11" id="KW-0998">Cell outer membrane</keyword>
<comment type="similarity">
    <text evidence="2">Belongs to the TonB-dependent receptor family. Hemoglobin/haptoglobin binding protein subfamily.</text>
</comment>
<dbReference type="InterPro" id="IPR037066">
    <property type="entry name" value="Plug_dom_sf"/>
</dbReference>
<keyword evidence="7 12" id="KW-0798">TonB box</keyword>
<keyword evidence="3 11" id="KW-0813">Transport</keyword>
<feature type="domain" description="TonB-dependent receptor plug" evidence="15">
    <location>
        <begin position="53"/>
        <end position="162"/>
    </location>
</feature>
<evidence type="ECO:0000256" key="9">
    <source>
        <dbReference type="ARBA" id="ARBA00023170"/>
    </source>
</evidence>
<dbReference type="EMBL" id="JAKRRX010000082">
    <property type="protein sequence ID" value="MCW8334936.1"/>
    <property type="molecule type" value="Genomic_DNA"/>
</dbReference>
<dbReference type="PROSITE" id="PS52016">
    <property type="entry name" value="TONB_DEPENDENT_REC_3"/>
    <property type="match status" value="1"/>
</dbReference>
<dbReference type="InterPro" id="IPR039426">
    <property type="entry name" value="TonB-dep_rcpt-like"/>
</dbReference>
<protein>
    <submittedName>
        <fullName evidence="16">TonB-dependent receptor</fullName>
    </submittedName>
</protein>
<accession>A0A9X3CFT8</accession>
<keyword evidence="4 11" id="KW-1134">Transmembrane beta strand</keyword>
<evidence type="ECO:0000256" key="8">
    <source>
        <dbReference type="ARBA" id="ARBA00023136"/>
    </source>
</evidence>
<dbReference type="GO" id="GO:0044718">
    <property type="term" value="P:siderophore transmembrane transport"/>
    <property type="evidence" value="ECO:0007669"/>
    <property type="project" value="TreeGrafter"/>
</dbReference>
<dbReference type="PANTHER" id="PTHR30069">
    <property type="entry name" value="TONB-DEPENDENT OUTER MEMBRANE RECEPTOR"/>
    <property type="match status" value="1"/>
</dbReference>
<evidence type="ECO:0000256" key="2">
    <source>
        <dbReference type="ARBA" id="ARBA00008143"/>
    </source>
</evidence>
<gene>
    <name evidence="16" type="ORF">MD483_14010</name>
</gene>